<evidence type="ECO:0000256" key="3">
    <source>
        <dbReference type="ARBA" id="ARBA00007805"/>
    </source>
</evidence>
<feature type="binding site" evidence="7">
    <location>
        <begin position="292"/>
        <end position="293"/>
    </location>
    <ligand>
        <name>carbamoyl phosphate</name>
        <dbReference type="ChEBI" id="CHEBI:58228"/>
    </ligand>
</feature>
<feature type="binding site" evidence="7">
    <location>
        <begin position="257"/>
        <end position="258"/>
    </location>
    <ligand>
        <name>L-ornithine</name>
        <dbReference type="ChEBI" id="CHEBI:46911"/>
    </ligand>
</feature>
<dbReference type="PRINTS" id="PR00102">
    <property type="entry name" value="OTCASE"/>
</dbReference>
<dbReference type="PANTHER" id="PTHR45753:SF3">
    <property type="entry name" value="ORNITHINE TRANSCARBAMYLASE, MITOCHONDRIAL"/>
    <property type="match status" value="1"/>
</dbReference>
<dbReference type="EMBL" id="CP053708">
    <property type="protein sequence ID" value="QKE91564.1"/>
    <property type="molecule type" value="Genomic_DNA"/>
</dbReference>
<dbReference type="KEGG" id="lck:HN018_17350"/>
<dbReference type="SUPFAM" id="SSF53671">
    <property type="entry name" value="Aspartate/ornithine carbamoyltransferase"/>
    <property type="match status" value="1"/>
</dbReference>
<feature type="binding site" evidence="7">
    <location>
        <position position="105"/>
    </location>
    <ligand>
        <name>carbamoyl phosphate</name>
        <dbReference type="ChEBI" id="CHEBI:58228"/>
    </ligand>
</feature>
<dbReference type="PRINTS" id="PR00100">
    <property type="entry name" value="AOTCASE"/>
</dbReference>
<protein>
    <recommendedName>
        <fullName evidence="4 7">Ornithine carbamoyltransferase</fullName>
        <shortName evidence="7">OTCase</shortName>
        <ecNumber evidence="4 7">2.1.3.3</ecNumber>
    </recommendedName>
</protein>
<feature type="binding site" evidence="7">
    <location>
        <position position="129"/>
    </location>
    <ligand>
        <name>carbamoyl phosphate</name>
        <dbReference type="ChEBI" id="CHEBI:58228"/>
    </ligand>
</feature>
<dbReference type="Pfam" id="PF00185">
    <property type="entry name" value="OTCace"/>
    <property type="match status" value="1"/>
</dbReference>
<comment type="pathway">
    <text evidence="2">Amino-acid biosynthesis; L-arginine biosynthesis; L-arginine from L-ornithine and carbamoyl phosphate: step 1/3.</text>
</comment>
<comment type="similarity">
    <text evidence="3 7">Belongs to the aspartate/ornithine carbamoyltransferase superfamily. OTCase family.</text>
</comment>
<dbReference type="NCBIfam" id="TIGR00658">
    <property type="entry name" value="orni_carb_tr"/>
    <property type="match status" value="1"/>
</dbReference>
<feature type="binding site" evidence="7">
    <location>
        <position position="320"/>
    </location>
    <ligand>
        <name>carbamoyl phosphate</name>
        <dbReference type="ChEBI" id="CHEBI:58228"/>
    </ligand>
</feature>
<feature type="binding site" evidence="7">
    <location>
        <begin position="78"/>
        <end position="81"/>
    </location>
    <ligand>
        <name>carbamoyl phosphate</name>
        <dbReference type="ChEBI" id="CHEBI:58228"/>
    </ligand>
</feature>
<dbReference type="NCBIfam" id="NF001986">
    <property type="entry name" value="PRK00779.1"/>
    <property type="match status" value="1"/>
</dbReference>
<accession>A0A6M8HST1</accession>
<dbReference type="Gene3D" id="3.40.50.1370">
    <property type="entry name" value="Aspartate/ornithine carbamoyltransferase"/>
    <property type="match status" value="2"/>
</dbReference>
<feature type="binding site" evidence="7">
    <location>
        <position position="253"/>
    </location>
    <ligand>
        <name>L-ornithine</name>
        <dbReference type="ChEBI" id="CHEBI:46911"/>
    </ligand>
</feature>
<dbReference type="InterPro" id="IPR024904">
    <property type="entry name" value="OTCase_ArgI"/>
</dbReference>
<dbReference type="GO" id="GO:0005737">
    <property type="term" value="C:cytoplasm"/>
    <property type="evidence" value="ECO:0007669"/>
    <property type="project" value="UniProtKB-SubCell"/>
</dbReference>
<dbReference type="RefSeq" id="WP_171832908.1">
    <property type="nucleotide sequence ID" value="NZ_CP053708.1"/>
</dbReference>
<dbReference type="InterPro" id="IPR036901">
    <property type="entry name" value="Asp/Orn_carbamoylTrfase_sf"/>
</dbReference>
<evidence type="ECO:0000256" key="2">
    <source>
        <dbReference type="ARBA" id="ARBA00004975"/>
    </source>
</evidence>
<dbReference type="AlphaFoldDB" id="A0A6M8HST1"/>
<evidence type="ECO:0000256" key="7">
    <source>
        <dbReference type="HAMAP-Rule" id="MF_01109"/>
    </source>
</evidence>
<keyword evidence="7" id="KW-0963">Cytoplasm</keyword>
<dbReference type="InterPro" id="IPR002292">
    <property type="entry name" value="Orn/put_carbamltrans"/>
</dbReference>
<evidence type="ECO:0000313" key="11">
    <source>
        <dbReference type="Proteomes" id="UP000500767"/>
    </source>
</evidence>
<dbReference type="InterPro" id="IPR006131">
    <property type="entry name" value="Asp_carbamoyltransf_Asp/Orn-bd"/>
</dbReference>
<keyword evidence="5 7" id="KW-0808">Transferase</keyword>
<evidence type="ECO:0000313" key="10">
    <source>
        <dbReference type="EMBL" id="QKE91564.1"/>
    </source>
</evidence>
<dbReference type="Proteomes" id="UP000500767">
    <property type="component" value="Chromosome"/>
</dbReference>
<dbReference type="GO" id="GO:0004585">
    <property type="term" value="F:ornithine carbamoyltransferase activity"/>
    <property type="evidence" value="ECO:0007669"/>
    <property type="project" value="UniProtKB-UniRule"/>
</dbReference>
<dbReference type="EC" id="2.1.3.3" evidence="4 7"/>
<dbReference type="GO" id="GO:0042450">
    <property type="term" value="P:L-arginine biosynthetic process via ornithine"/>
    <property type="evidence" value="ECO:0007669"/>
    <property type="project" value="UniProtKB-UniRule"/>
</dbReference>
<feature type="domain" description="Aspartate/ornithine carbamoyltransferase Asp/Orn-binding" evidence="8">
    <location>
        <begin position="176"/>
        <end position="330"/>
    </location>
</feature>
<comment type="function">
    <text evidence="1">Reversibly catalyzes the transfer of the carbamoyl group from carbamoyl phosphate (CP) to the N(epsilon) atom of ornithine (ORN) to produce L-citrulline.</text>
</comment>
<dbReference type="InterPro" id="IPR006130">
    <property type="entry name" value="Asp/Orn_carbamoylTrfase"/>
</dbReference>
<sequence>MSAVLDDLARHEIAAPAGAPDTGALRHFLDLRDIPAEVLREIIDVAKAMKLSRRGKRLADPRRPLAGLTLGLMLEKPSTRTRVSFEVAMRQLGGDVVVLSPRDMQLGRGESIADTARVLSRFLDVLVVRTDGAATLRELVAHASIPVINGLTSTSHPAQLLADILTFEEHRGPIAGRVVAWCGDGNNVATSWIEAAIRFGFTLRLATPPEMAPNSEVLAWAERETARNPGSGRIELVHDVQSAVRGADCVVTDTWTSMSDDPTENRHMHLEAYRVDAALMEQAKPDALFMHCLPAHRGEEVTDEVIEGRWSVVFDEAENRMHAQKALLAWVLGGPDWAAIGQDGDHHDVVRQSR</sequence>
<feature type="domain" description="Aspartate/ornithine carbamoyltransferase carbamoyl-P binding" evidence="9">
    <location>
        <begin position="26"/>
        <end position="169"/>
    </location>
</feature>
<evidence type="ECO:0000256" key="5">
    <source>
        <dbReference type="ARBA" id="ARBA00022679"/>
    </source>
</evidence>
<dbReference type="FunFam" id="3.40.50.1370:FF:000008">
    <property type="entry name" value="Ornithine carbamoyltransferase"/>
    <property type="match status" value="1"/>
</dbReference>
<comment type="subcellular location">
    <subcellularLocation>
        <location evidence="7">Cytoplasm</location>
    </subcellularLocation>
</comment>
<organism evidence="10 11">
    <name type="scientific">Lichenicola cladoniae</name>
    <dbReference type="NCBI Taxonomy" id="1484109"/>
    <lineage>
        <taxon>Bacteria</taxon>
        <taxon>Pseudomonadati</taxon>
        <taxon>Pseudomonadota</taxon>
        <taxon>Alphaproteobacteria</taxon>
        <taxon>Acetobacterales</taxon>
        <taxon>Acetobacteraceae</taxon>
        <taxon>Lichenicola</taxon>
    </lineage>
</organism>
<feature type="binding site" evidence="7">
    <location>
        <position position="187"/>
    </location>
    <ligand>
        <name>L-ornithine</name>
        <dbReference type="ChEBI" id="CHEBI:46911"/>
    </ligand>
</feature>
<evidence type="ECO:0000259" key="8">
    <source>
        <dbReference type="Pfam" id="PF00185"/>
    </source>
</evidence>
<evidence type="ECO:0000259" key="9">
    <source>
        <dbReference type="Pfam" id="PF02729"/>
    </source>
</evidence>
<dbReference type="PANTHER" id="PTHR45753">
    <property type="entry name" value="ORNITHINE CARBAMOYLTRANSFERASE, MITOCHONDRIAL"/>
    <property type="match status" value="1"/>
</dbReference>
<evidence type="ECO:0000256" key="1">
    <source>
        <dbReference type="ARBA" id="ARBA00003822"/>
    </source>
</evidence>
<evidence type="ECO:0000256" key="4">
    <source>
        <dbReference type="ARBA" id="ARBA00013007"/>
    </source>
</evidence>
<evidence type="ECO:0000256" key="6">
    <source>
        <dbReference type="ARBA" id="ARBA00048772"/>
    </source>
</evidence>
<feature type="binding site" evidence="7">
    <location>
        <begin position="156"/>
        <end position="159"/>
    </location>
    <ligand>
        <name>carbamoyl phosphate</name>
        <dbReference type="ChEBI" id="CHEBI:58228"/>
    </ligand>
</feature>
<dbReference type="InterPro" id="IPR006132">
    <property type="entry name" value="Asp/Orn_carbamoyltranf_P-bd"/>
</dbReference>
<comment type="catalytic activity">
    <reaction evidence="6 7">
        <text>carbamoyl phosphate + L-ornithine = L-citrulline + phosphate + H(+)</text>
        <dbReference type="Rhea" id="RHEA:19513"/>
        <dbReference type="ChEBI" id="CHEBI:15378"/>
        <dbReference type="ChEBI" id="CHEBI:43474"/>
        <dbReference type="ChEBI" id="CHEBI:46911"/>
        <dbReference type="ChEBI" id="CHEBI:57743"/>
        <dbReference type="ChEBI" id="CHEBI:58228"/>
        <dbReference type="EC" id="2.1.3.3"/>
    </reaction>
</comment>
<reference evidence="10 11" key="1">
    <citation type="journal article" date="2014" name="World J. Microbiol. Biotechnol.">
        <title>Biodiversity and physiological characteristics of Antarctic and Arctic lichens-associated bacteria.</title>
        <authorList>
            <person name="Lee Y.M."/>
            <person name="Kim E.H."/>
            <person name="Lee H.K."/>
            <person name="Hong S.G."/>
        </authorList>
    </citation>
    <scope>NUCLEOTIDE SEQUENCE [LARGE SCALE GENOMIC DNA]</scope>
    <source>
        <strain evidence="10 11">PAMC 26569</strain>
    </source>
</reference>
<proteinExistence type="inferred from homology"/>
<dbReference type="Pfam" id="PF02729">
    <property type="entry name" value="OTCace_N"/>
    <property type="match status" value="1"/>
</dbReference>
<dbReference type="GO" id="GO:0016597">
    <property type="term" value="F:amino acid binding"/>
    <property type="evidence" value="ECO:0007669"/>
    <property type="project" value="InterPro"/>
</dbReference>
<dbReference type="HAMAP" id="MF_01109">
    <property type="entry name" value="OTCase"/>
    <property type="match status" value="1"/>
</dbReference>
<gene>
    <name evidence="10" type="primary">argF</name>
    <name evidence="10" type="ORF">HN018_17350</name>
</gene>
<name>A0A6M8HST1_9PROT</name>
<keyword evidence="11" id="KW-1185">Reference proteome</keyword>
<dbReference type="GO" id="GO:0019240">
    <property type="term" value="P:citrulline biosynthetic process"/>
    <property type="evidence" value="ECO:0007669"/>
    <property type="project" value="TreeGrafter"/>
</dbReference>